<dbReference type="NCBIfam" id="TIGR00254">
    <property type="entry name" value="GGDEF"/>
    <property type="match status" value="1"/>
</dbReference>
<dbReference type="PROSITE" id="PS50883">
    <property type="entry name" value="EAL"/>
    <property type="match status" value="1"/>
</dbReference>
<organism evidence="4 5">
    <name type="scientific">Mycolicibacterium vanbaalenii (strain DSM 7251 / JCM 13017 / BCRC 16820 / KCTC 9966 / NRRL B-24157 / PYR-1)</name>
    <name type="common">Mycobacterium vanbaalenii</name>
    <dbReference type="NCBI Taxonomy" id="350058"/>
    <lineage>
        <taxon>Bacteria</taxon>
        <taxon>Bacillati</taxon>
        <taxon>Actinomycetota</taxon>
        <taxon>Actinomycetes</taxon>
        <taxon>Mycobacteriales</taxon>
        <taxon>Mycobacteriaceae</taxon>
        <taxon>Mycolicibacterium</taxon>
    </lineage>
</organism>
<feature type="transmembrane region" description="Helical" evidence="1">
    <location>
        <begin position="98"/>
        <end position="115"/>
    </location>
</feature>
<accession>A1T6D8</accession>
<keyword evidence="1" id="KW-0472">Membrane</keyword>
<name>A1T6D8_MYCVP</name>
<dbReference type="Gene3D" id="3.30.70.270">
    <property type="match status" value="1"/>
</dbReference>
<proteinExistence type="predicted"/>
<dbReference type="SUPFAM" id="SSF55073">
    <property type="entry name" value="Nucleotide cyclase"/>
    <property type="match status" value="1"/>
</dbReference>
<dbReference type="HOGENOM" id="CLU_000445_129_3_11"/>
<dbReference type="AlphaFoldDB" id="A1T6D8"/>
<dbReference type="eggNOG" id="COG5001">
    <property type="taxonomic scope" value="Bacteria"/>
</dbReference>
<dbReference type="InterPro" id="IPR043128">
    <property type="entry name" value="Rev_trsase/Diguanyl_cyclase"/>
</dbReference>
<keyword evidence="1" id="KW-1133">Transmembrane helix</keyword>
<dbReference type="PANTHER" id="PTHR44757">
    <property type="entry name" value="DIGUANYLATE CYCLASE DGCP"/>
    <property type="match status" value="1"/>
</dbReference>
<feature type="domain" description="GGDEF" evidence="3">
    <location>
        <begin position="364"/>
        <end position="497"/>
    </location>
</feature>
<gene>
    <name evidence="4" type="ordered locus">Mvan_1918</name>
</gene>
<feature type="transmembrane region" description="Helical" evidence="1">
    <location>
        <begin position="234"/>
        <end position="252"/>
    </location>
</feature>
<keyword evidence="5" id="KW-1185">Reference proteome</keyword>
<dbReference type="PANTHER" id="PTHR44757:SF2">
    <property type="entry name" value="BIOFILM ARCHITECTURE MAINTENANCE PROTEIN MBAA"/>
    <property type="match status" value="1"/>
</dbReference>
<keyword evidence="1" id="KW-0812">Transmembrane</keyword>
<dbReference type="STRING" id="350058.Mvan_1918"/>
<feature type="transmembrane region" description="Helical" evidence="1">
    <location>
        <begin position="39"/>
        <end position="56"/>
    </location>
</feature>
<feature type="transmembrane region" description="Helical" evidence="1">
    <location>
        <begin position="136"/>
        <end position="156"/>
    </location>
</feature>
<feature type="transmembrane region" description="Helical" evidence="1">
    <location>
        <begin position="168"/>
        <end position="192"/>
    </location>
</feature>
<evidence type="ECO:0000259" key="3">
    <source>
        <dbReference type="PROSITE" id="PS50887"/>
    </source>
</evidence>
<dbReference type="Pfam" id="PF00563">
    <property type="entry name" value="EAL"/>
    <property type="match status" value="1"/>
</dbReference>
<dbReference type="SMART" id="SM00267">
    <property type="entry name" value="GGDEF"/>
    <property type="match status" value="1"/>
</dbReference>
<feature type="transmembrane region" description="Helical" evidence="1">
    <location>
        <begin position="272"/>
        <end position="291"/>
    </location>
</feature>
<reference evidence="4" key="1">
    <citation type="submission" date="2006-12" db="EMBL/GenBank/DDBJ databases">
        <title>Complete sequence of Mycobacterium vanbaalenii PYR-1.</title>
        <authorList>
            <consortium name="US DOE Joint Genome Institute"/>
            <person name="Copeland A."/>
            <person name="Lucas S."/>
            <person name="Lapidus A."/>
            <person name="Barry K."/>
            <person name="Detter J.C."/>
            <person name="Glavina del Rio T."/>
            <person name="Hammon N."/>
            <person name="Israni S."/>
            <person name="Dalin E."/>
            <person name="Tice H."/>
            <person name="Pitluck S."/>
            <person name="Singan V."/>
            <person name="Schmutz J."/>
            <person name="Larimer F."/>
            <person name="Land M."/>
            <person name="Hauser L."/>
            <person name="Kyrpides N."/>
            <person name="Anderson I.J."/>
            <person name="Miller C."/>
            <person name="Richardson P."/>
        </authorList>
    </citation>
    <scope>NUCLEOTIDE SEQUENCE [LARGE SCALE GENOMIC DNA]</scope>
    <source>
        <strain evidence="4">PYR-1</strain>
    </source>
</reference>
<dbReference type="InterPro" id="IPR000160">
    <property type="entry name" value="GGDEF_dom"/>
</dbReference>
<dbReference type="RefSeq" id="WP_011779156.1">
    <property type="nucleotide sequence ID" value="NC_008726.1"/>
</dbReference>
<dbReference type="PROSITE" id="PS50887">
    <property type="entry name" value="GGDEF"/>
    <property type="match status" value="1"/>
</dbReference>
<dbReference type="InterPro" id="IPR029787">
    <property type="entry name" value="Nucleotide_cyclase"/>
</dbReference>
<evidence type="ECO:0000313" key="5">
    <source>
        <dbReference type="Proteomes" id="UP000009159"/>
    </source>
</evidence>
<dbReference type="CDD" id="cd01949">
    <property type="entry name" value="GGDEF"/>
    <property type="match status" value="1"/>
</dbReference>
<dbReference type="Pfam" id="PF00990">
    <property type="entry name" value="GGDEF"/>
    <property type="match status" value="1"/>
</dbReference>
<evidence type="ECO:0000313" key="4">
    <source>
        <dbReference type="EMBL" id="ABM12738.1"/>
    </source>
</evidence>
<dbReference type="InterPro" id="IPR052155">
    <property type="entry name" value="Biofilm_reg_signaling"/>
</dbReference>
<dbReference type="SMART" id="SM00052">
    <property type="entry name" value="EAL"/>
    <property type="match status" value="1"/>
</dbReference>
<dbReference type="CDD" id="cd01948">
    <property type="entry name" value="EAL"/>
    <property type="match status" value="1"/>
</dbReference>
<evidence type="ECO:0000259" key="2">
    <source>
        <dbReference type="PROSITE" id="PS50883"/>
    </source>
</evidence>
<dbReference type="Proteomes" id="UP000009159">
    <property type="component" value="Chromosome"/>
</dbReference>
<dbReference type="Gene3D" id="3.20.20.450">
    <property type="entry name" value="EAL domain"/>
    <property type="match status" value="1"/>
</dbReference>
<dbReference type="InterPro" id="IPR035919">
    <property type="entry name" value="EAL_sf"/>
</dbReference>
<evidence type="ECO:0000256" key="1">
    <source>
        <dbReference type="SAM" id="Phobius"/>
    </source>
</evidence>
<sequence>MAAQRTRVRLLVAAGVPLLAVVNAMALWGDEVARRGEAILQVSTSLAAAACGVVVARRVGGAARWWRLLYVAALVSWVSGQILWWTGADEAAPALARAAYLSLPVFALGAVVLLVRSSGGVTAPRDSPLRHPLVTNVLDGVVAGIAFLILVAMGGFGTHSTASLPRSGVPVVDVVFAVAELLLVAWAVVMAMLYEPGRPYRKNYLLLAGGLVMMAASDRVVAYFRSVGLEGGDLWGGIGLIIGPMVIAFAMLETSESDDSGAGRGIDWAQLVLPYLGFLGIAVMFGFHVLIGRQLNPFVVSLTVAMVALVTVRQILATRAQSLLTQRLYWAQRGLAYQVHHDALTGLPNRILFARRLDEAMAHGRFVLIFVDLDDFKEVNDRFGHAAGDELLRAVGERLKRCVTAADTLARIGGDEFAVLIVAEAEQLEVVAERLRIALRDPFPVHGSSVRVKASMGLVRPEGDGMPQTSDDLLRQADISMYAGKRMGKDTAVVYQPASGVIVDFPTMLRTADGGAPPGFRLVYQPVVRLPEGTPVAVEALARWTAPNGIDISPETFVAVTEAAGMGADFDALVLDLACREVQGRGLNLDIHVNIGAARLGNPGFEQQVSQVLARHRIPRNRLVLEITETEPIVDLDRAAAQIRRLGQLGVRVALDDFGAGFNSLTYLHCLPVHIVKLDRSLAVGGEPARDLSLYRSVIRLCDDLGLDVIAEGIELPAQSEMVHSAGGRLAQGHLFGRPVPIAELGDAVIGDREWGLSPAALPDLTQAD</sequence>
<dbReference type="SUPFAM" id="SSF141868">
    <property type="entry name" value="EAL domain-like"/>
    <property type="match status" value="1"/>
</dbReference>
<dbReference type="EMBL" id="CP000511">
    <property type="protein sequence ID" value="ABM12738.1"/>
    <property type="molecule type" value="Genomic_DNA"/>
</dbReference>
<dbReference type="KEGG" id="mva:Mvan_1918"/>
<feature type="transmembrane region" description="Helical" evidence="1">
    <location>
        <begin position="68"/>
        <end position="86"/>
    </location>
</feature>
<feature type="transmembrane region" description="Helical" evidence="1">
    <location>
        <begin position="297"/>
        <end position="316"/>
    </location>
</feature>
<feature type="domain" description="EAL" evidence="2">
    <location>
        <begin position="502"/>
        <end position="753"/>
    </location>
</feature>
<dbReference type="InterPro" id="IPR001633">
    <property type="entry name" value="EAL_dom"/>
</dbReference>
<protein>
    <submittedName>
        <fullName evidence="4">Diguanylate cyclase/phosphodiesterase</fullName>
    </submittedName>
</protein>